<sequence>MVWQDNVTKLFIGGRWLDPATSDTIDVVSPYTEQVVATVAAAAAPDVDRAVAAARQAFDHGPWPHLTVAERIAALAPISAALGERQEEIAQTITTEMGSPITLSRGTQSLGAKLLLDAFLELAPRYPWSTVRRSSLGTGLVTREPVGVVAAVIPWNMPLQITMLKVAPALLAGCAVILKPAPEAPLNAYLFAELVAAAGLPDGLVSVLPGGREVSEYLVTHPGVDKVSFTGSTGAGRRVAELCGRDLKRVTLELGGKSAAVVLDDADLDLVIGQIRKLSMRNNGQACSNKTRIVVARSRAAELVERMVAMAESMPVGDPGDPDTEIGPLVAERQRDLVESYIEIGRNEGAKLAVGGGRPAGLDHGWFVEPTIFTGVEPGMRIAQEEIFGPVLSVLSFADEDEAVAIANNSSFGLNGSVFAADDEHALAVARRIRTGTVELNGFVVGFHSPIGGFKNSGIGRETGLEGFDAYTELKSYGLSPALADARS</sequence>
<feature type="active site" evidence="3">
    <location>
        <position position="253"/>
    </location>
</feature>
<dbReference type="FunFam" id="3.40.605.10:FF:000007">
    <property type="entry name" value="NAD/NADP-dependent betaine aldehyde dehydrogenase"/>
    <property type="match status" value="1"/>
</dbReference>
<dbReference type="Proteomes" id="UP000279275">
    <property type="component" value="Unassembled WGS sequence"/>
</dbReference>
<dbReference type="InterPro" id="IPR015590">
    <property type="entry name" value="Aldehyde_DH_dom"/>
</dbReference>
<name>A0A3M2KTL1_9NOCA</name>
<dbReference type="FunFam" id="3.40.309.10:FF:000012">
    <property type="entry name" value="Betaine aldehyde dehydrogenase"/>
    <property type="match status" value="1"/>
</dbReference>
<evidence type="ECO:0000256" key="2">
    <source>
        <dbReference type="ARBA" id="ARBA00023002"/>
    </source>
</evidence>
<keyword evidence="2 4" id="KW-0560">Oxidoreductase</keyword>
<reference evidence="6 7" key="1">
    <citation type="submission" date="2018-10" db="EMBL/GenBank/DDBJ databases">
        <title>Isolation from cow dung.</title>
        <authorList>
            <person name="Ling L."/>
        </authorList>
    </citation>
    <scope>NUCLEOTIDE SEQUENCE [LARGE SCALE GENOMIC DNA]</scope>
    <source>
        <strain evidence="6 7">NEAU-LL90</strain>
    </source>
</reference>
<evidence type="ECO:0000313" key="6">
    <source>
        <dbReference type="EMBL" id="RMI28799.1"/>
    </source>
</evidence>
<dbReference type="PANTHER" id="PTHR42804:SF1">
    <property type="entry name" value="ALDEHYDE DEHYDROGENASE-RELATED"/>
    <property type="match status" value="1"/>
</dbReference>
<dbReference type="InterPro" id="IPR016162">
    <property type="entry name" value="Ald_DH_N"/>
</dbReference>
<evidence type="ECO:0000256" key="4">
    <source>
        <dbReference type="RuleBase" id="RU003345"/>
    </source>
</evidence>
<dbReference type="EMBL" id="RFFH01000018">
    <property type="protein sequence ID" value="RMI28799.1"/>
    <property type="molecule type" value="Genomic_DNA"/>
</dbReference>
<dbReference type="RefSeq" id="WP_122191220.1">
    <property type="nucleotide sequence ID" value="NZ_RFFH01000018.1"/>
</dbReference>
<dbReference type="AlphaFoldDB" id="A0A3M2KTL1"/>
<evidence type="ECO:0000256" key="1">
    <source>
        <dbReference type="ARBA" id="ARBA00009986"/>
    </source>
</evidence>
<dbReference type="InterPro" id="IPR029510">
    <property type="entry name" value="Ald_DH_CS_GLU"/>
</dbReference>
<gene>
    <name evidence="6" type="ORF">EBN03_28370</name>
</gene>
<dbReference type="GO" id="GO:0016620">
    <property type="term" value="F:oxidoreductase activity, acting on the aldehyde or oxo group of donors, NAD or NADP as acceptor"/>
    <property type="evidence" value="ECO:0007669"/>
    <property type="project" value="InterPro"/>
</dbReference>
<dbReference type="Gene3D" id="3.40.605.10">
    <property type="entry name" value="Aldehyde Dehydrogenase, Chain A, domain 1"/>
    <property type="match status" value="1"/>
</dbReference>
<dbReference type="Pfam" id="PF00171">
    <property type="entry name" value="Aldedh"/>
    <property type="match status" value="1"/>
</dbReference>
<dbReference type="InterPro" id="IPR016163">
    <property type="entry name" value="Ald_DH_C"/>
</dbReference>
<dbReference type="PANTHER" id="PTHR42804">
    <property type="entry name" value="ALDEHYDE DEHYDROGENASE"/>
    <property type="match status" value="1"/>
</dbReference>
<dbReference type="InterPro" id="IPR016161">
    <property type="entry name" value="Ald_DH/histidinol_DH"/>
</dbReference>
<evidence type="ECO:0000313" key="7">
    <source>
        <dbReference type="Proteomes" id="UP000279275"/>
    </source>
</evidence>
<comment type="caution">
    <text evidence="6">The sequence shown here is derived from an EMBL/GenBank/DDBJ whole genome shotgun (WGS) entry which is preliminary data.</text>
</comment>
<dbReference type="SUPFAM" id="SSF53720">
    <property type="entry name" value="ALDH-like"/>
    <property type="match status" value="1"/>
</dbReference>
<organism evidence="6 7">
    <name type="scientific">Nocardia stercoris</name>
    <dbReference type="NCBI Taxonomy" id="2483361"/>
    <lineage>
        <taxon>Bacteria</taxon>
        <taxon>Bacillati</taxon>
        <taxon>Actinomycetota</taxon>
        <taxon>Actinomycetes</taxon>
        <taxon>Mycobacteriales</taxon>
        <taxon>Nocardiaceae</taxon>
        <taxon>Nocardia</taxon>
    </lineage>
</organism>
<evidence type="ECO:0000256" key="3">
    <source>
        <dbReference type="PROSITE-ProRule" id="PRU10007"/>
    </source>
</evidence>
<accession>A0A3M2KTL1</accession>
<dbReference type="OrthoDB" id="6882680at2"/>
<proteinExistence type="inferred from homology"/>
<evidence type="ECO:0000259" key="5">
    <source>
        <dbReference type="Pfam" id="PF00171"/>
    </source>
</evidence>
<feature type="domain" description="Aldehyde dehydrogenase" evidence="5">
    <location>
        <begin position="16"/>
        <end position="476"/>
    </location>
</feature>
<keyword evidence="7" id="KW-1185">Reference proteome</keyword>
<dbReference type="PROSITE" id="PS00687">
    <property type="entry name" value="ALDEHYDE_DEHYDR_GLU"/>
    <property type="match status" value="1"/>
</dbReference>
<dbReference type="Gene3D" id="3.40.309.10">
    <property type="entry name" value="Aldehyde Dehydrogenase, Chain A, domain 2"/>
    <property type="match status" value="1"/>
</dbReference>
<comment type="similarity">
    <text evidence="1 4">Belongs to the aldehyde dehydrogenase family.</text>
</comment>
<protein>
    <submittedName>
        <fullName evidence="6">Aldehyde dehydrogenase</fullName>
    </submittedName>
</protein>
<dbReference type="CDD" id="cd07139">
    <property type="entry name" value="ALDH_AldA-Rv0768"/>
    <property type="match status" value="1"/>
</dbReference>